<feature type="transmembrane region" description="Helical" evidence="13">
    <location>
        <begin position="132"/>
        <end position="157"/>
    </location>
</feature>
<evidence type="ECO:0000313" key="15">
    <source>
        <dbReference type="EMBL" id="MFD3264581.1"/>
    </source>
</evidence>
<keyword evidence="16" id="KW-1185">Reference proteome</keyword>
<evidence type="ECO:0000256" key="1">
    <source>
        <dbReference type="ARBA" id="ARBA00004429"/>
    </source>
</evidence>
<gene>
    <name evidence="15" type="ORF">OCL97_11495</name>
</gene>
<evidence type="ECO:0000259" key="14">
    <source>
        <dbReference type="Pfam" id="PF01618"/>
    </source>
</evidence>
<evidence type="ECO:0000256" key="6">
    <source>
        <dbReference type="ARBA" id="ARBA00022519"/>
    </source>
</evidence>
<dbReference type="RefSeq" id="WP_377370188.1">
    <property type="nucleotide sequence ID" value="NZ_JAOTJD010000019.1"/>
</dbReference>
<evidence type="ECO:0000256" key="11">
    <source>
        <dbReference type="ARBA" id="ARBA00024816"/>
    </source>
</evidence>
<evidence type="ECO:0000256" key="4">
    <source>
        <dbReference type="ARBA" id="ARBA00022448"/>
    </source>
</evidence>
<feature type="transmembrane region" description="Helical" evidence="13">
    <location>
        <begin position="16"/>
        <end position="37"/>
    </location>
</feature>
<comment type="similarity">
    <text evidence="12">Belongs to the exbB/tolQ family.</text>
</comment>
<evidence type="ECO:0000256" key="3">
    <source>
        <dbReference type="ARBA" id="ARBA00022093"/>
    </source>
</evidence>
<comment type="function">
    <text evidence="11">Involved in the TonB-dependent energy-dependent transport of various receptor-bound substrates. Protects ExbD from proteolytic degradation and functionally stabilizes TonB.</text>
</comment>
<dbReference type="PANTHER" id="PTHR30625:SF14">
    <property type="entry name" value="BIOPOLYMER TRANSPORT PROTEIN EXBB"/>
    <property type="match status" value="1"/>
</dbReference>
<protein>
    <recommendedName>
        <fullName evidence="3">Biopolymer transport protein ExbB</fullName>
    </recommendedName>
</protein>
<dbReference type="InterPro" id="IPR050790">
    <property type="entry name" value="ExbB/TolQ_transport"/>
</dbReference>
<evidence type="ECO:0000256" key="2">
    <source>
        <dbReference type="ARBA" id="ARBA00011471"/>
    </source>
</evidence>
<keyword evidence="10 13" id="KW-0472">Membrane</keyword>
<evidence type="ECO:0000256" key="12">
    <source>
        <dbReference type="RuleBase" id="RU004057"/>
    </source>
</evidence>
<evidence type="ECO:0000256" key="9">
    <source>
        <dbReference type="ARBA" id="ARBA00022989"/>
    </source>
</evidence>
<sequence>MEDAQGFSHFLAQADLVARSILVLMAVASLASWYLIVTKSMSGAQARRRSEKFLTFFWNAPSIEVVGRELDGKIPDNAFAHLAQQGIVAAQHHERHGAHRLNEAGAPTEFLTRALRRTIDEETSEMESGLTVLASIGATAPFVGLLGTVWGIYHALLAISRSGSGTLDKVAGPVGEALIMTAIGLAVAIPAVLGYNFIVRSNRITLARLDGFAHDLFTFLVTGAKVGSSEPPAAPKRPAPARSA</sequence>
<name>A0ABW6CR78_9CAUL</name>
<keyword evidence="5" id="KW-1003">Cell membrane</keyword>
<evidence type="ECO:0000256" key="8">
    <source>
        <dbReference type="ARBA" id="ARBA00022927"/>
    </source>
</evidence>
<proteinExistence type="inferred from homology"/>
<evidence type="ECO:0000256" key="7">
    <source>
        <dbReference type="ARBA" id="ARBA00022692"/>
    </source>
</evidence>
<keyword evidence="4 12" id="KW-0813">Transport</keyword>
<comment type="subunit">
    <text evidence="2">The accessory proteins ExbB and ExbD seem to form a complex with TonB.</text>
</comment>
<evidence type="ECO:0000256" key="13">
    <source>
        <dbReference type="SAM" id="Phobius"/>
    </source>
</evidence>
<comment type="caution">
    <text evidence="15">The sequence shown here is derived from an EMBL/GenBank/DDBJ whole genome shotgun (WGS) entry which is preliminary data.</text>
</comment>
<accession>A0ABW6CR78</accession>
<dbReference type="EMBL" id="JAOTJD010000019">
    <property type="protein sequence ID" value="MFD3264581.1"/>
    <property type="molecule type" value="Genomic_DNA"/>
</dbReference>
<dbReference type="Proteomes" id="UP001598130">
    <property type="component" value="Unassembled WGS sequence"/>
</dbReference>
<feature type="transmembrane region" description="Helical" evidence="13">
    <location>
        <begin position="177"/>
        <end position="198"/>
    </location>
</feature>
<evidence type="ECO:0000313" key="16">
    <source>
        <dbReference type="Proteomes" id="UP001598130"/>
    </source>
</evidence>
<evidence type="ECO:0000256" key="10">
    <source>
        <dbReference type="ARBA" id="ARBA00023136"/>
    </source>
</evidence>
<evidence type="ECO:0000256" key="5">
    <source>
        <dbReference type="ARBA" id="ARBA00022475"/>
    </source>
</evidence>
<dbReference type="PANTHER" id="PTHR30625">
    <property type="entry name" value="PROTEIN TOLQ"/>
    <property type="match status" value="1"/>
</dbReference>
<feature type="domain" description="MotA/TolQ/ExbB proton channel" evidence="14">
    <location>
        <begin position="98"/>
        <end position="207"/>
    </location>
</feature>
<keyword evidence="7 13" id="KW-0812">Transmembrane</keyword>
<keyword evidence="8 12" id="KW-0653">Protein transport</keyword>
<organism evidence="15 16">
    <name type="scientific">Phenylobacterium ferrooxidans</name>
    <dbReference type="NCBI Taxonomy" id="2982689"/>
    <lineage>
        <taxon>Bacteria</taxon>
        <taxon>Pseudomonadati</taxon>
        <taxon>Pseudomonadota</taxon>
        <taxon>Alphaproteobacteria</taxon>
        <taxon>Caulobacterales</taxon>
        <taxon>Caulobacteraceae</taxon>
        <taxon>Phenylobacterium</taxon>
    </lineage>
</organism>
<keyword evidence="6" id="KW-0997">Cell inner membrane</keyword>
<dbReference type="Pfam" id="PF01618">
    <property type="entry name" value="MotA_ExbB"/>
    <property type="match status" value="1"/>
</dbReference>
<dbReference type="InterPro" id="IPR002898">
    <property type="entry name" value="MotA_ExbB_proton_chnl"/>
</dbReference>
<reference evidence="15 16" key="1">
    <citation type="submission" date="2022-09" db="EMBL/GenBank/DDBJ databases">
        <title>New species of Phenylobacterium.</title>
        <authorList>
            <person name="Mieszkin S."/>
        </authorList>
    </citation>
    <scope>NUCLEOTIDE SEQUENCE [LARGE SCALE GENOMIC DNA]</scope>
    <source>
        <strain evidence="15 16">HK31-G</strain>
    </source>
</reference>
<comment type="subcellular location">
    <subcellularLocation>
        <location evidence="1">Cell inner membrane</location>
        <topology evidence="1">Multi-pass membrane protein</topology>
    </subcellularLocation>
    <subcellularLocation>
        <location evidence="12">Membrane</location>
        <topology evidence="12">Multi-pass membrane protein</topology>
    </subcellularLocation>
</comment>
<keyword evidence="9 13" id="KW-1133">Transmembrane helix</keyword>